<evidence type="ECO:0008006" key="3">
    <source>
        <dbReference type="Google" id="ProtNLM"/>
    </source>
</evidence>
<organism evidence="1 2">
    <name type="scientific">Periplaneta americana</name>
    <name type="common">American cockroach</name>
    <name type="synonym">Blatta americana</name>
    <dbReference type="NCBI Taxonomy" id="6978"/>
    <lineage>
        <taxon>Eukaryota</taxon>
        <taxon>Metazoa</taxon>
        <taxon>Ecdysozoa</taxon>
        <taxon>Arthropoda</taxon>
        <taxon>Hexapoda</taxon>
        <taxon>Insecta</taxon>
        <taxon>Pterygota</taxon>
        <taxon>Neoptera</taxon>
        <taxon>Polyneoptera</taxon>
        <taxon>Dictyoptera</taxon>
        <taxon>Blattodea</taxon>
        <taxon>Blattoidea</taxon>
        <taxon>Blattidae</taxon>
        <taxon>Blattinae</taxon>
        <taxon>Periplaneta</taxon>
    </lineage>
</organism>
<dbReference type="InterPro" id="IPR036397">
    <property type="entry name" value="RNaseH_sf"/>
</dbReference>
<gene>
    <name evidence="1" type="ORF">ANN_08486</name>
</gene>
<accession>A0ABQ8T327</accession>
<reference evidence="1 2" key="1">
    <citation type="journal article" date="2022" name="Allergy">
        <title>Genome assembly and annotation of Periplaneta americana reveal a comprehensive cockroach allergen profile.</title>
        <authorList>
            <person name="Wang L."/>
            <person name="Xiong Q."/>
            <person name="Saelim N."/>
            <person name="Wang L."/>
            <person name="Nong W."/>
            <person name="Wan A.T."/>
            <person name="Shi M."/>
            <person name="Liu X."/>
            <person name="Cao Q."/>
            <person name="Hui J.H.L."/>
            <person name="Sookrung N."/>
            <person name="Leung T.F."/>
            <person name="Tungtrongchitr A."/>
            <person name="Tsui S.K.W."/>
        </authorList>
    </citation>
    <scope>NUCLEOTIDE SEQUENCE [LARGE SCALE GENOMIC DNA]</scope>
    <source>
        <strain evidence="1">PWHHKU_190912</strain>
    </source>
</reference>
<dbReference type="PANTHER" id="PTHR46060:SF1">
    <property type="entry name" value="MARINER MOS1 TRANSPOSASE-LIKE PROTEIN"/>
    <property type="match status" value="1"/>
</dbReference>
<protein>
    <recommendedName>
        <fullName evidence="3">Histone-lysine N-methyltransferase SETMAR</fullName>
    </recommendedName>
</protein>
<proteinExistence type="predicted"/>
<dbReference type="Proteomes" id="UP001148838">
    <property type="component" value="Unassembled WGS sequence"/>
</dbReference>
<dbReference type="InterPro" id="IPR001888">
    <property type="entry name" value="Transposase_1"/>
</dbReference>
<dbReference type="Pfam" id="PF01359">
    <property type="entry name" value="Transposase_1"/>
    <property type="match status" value="1"/>
</dbReference>
<sequence>MGLSLQHLMRYEQEVEAFLERIVTVECNMVQLRTAEQVTQHAVEARHITTPQKFRNFTTAGKVMLMLFLDSEGLLRCHFMERGESVTSARYSEILRTELRRAVKNKRPGRLRDGVILLHDNVRPHTVRHTMDTIRDLR</sequence>
<keyword evidence="2" id="KW-1185">Reference proteome</keyword>
<dbReference type="InterPro" id="IPR052709">
    <property type="entry name" value="Transposase-MT_Hybrid"/>
</dbReference>
<evidence type="ECO:0000313" key="2">
    <source>
        <dbReference type="Proteomes" id="UP001148838"/>
    </source>
</evidence>
<evidence type="ECO:0000313" key="1">
    <source>
        <dbReference type="EMBL" id="KAJ4440347.1"/>
    </source>
</evidence>
<comment type="caution">
    <text evidence="1">The sequence shown here is derived from an EMBL/GenBank/DDBJ whole genome shotgun (WGS) entry which is preliminary data.</text>
</comment>
<dbReference type="PANTHER" id="PTHR46060">
    <property type="entry name" value="MARINER MOS1 TRANSPOSASE-LIKE PROTEIN"/>
    <property type="match status" value="1"/>
</dbReference>
<dbReference type="EMBL" id="JAJSOF020000017">
    <property type="protein sequence ID" value="KAJ4440347.1"/>
    <property type="molecule type" value="Genomic_DNA"/>
</dbReference>
<name>A0ABQ8T327_PERAM</name>
<dbReference type="Gene3D" id="3.30.420.10">
    <property type="entry name" value="Ribonuclease H-like superfamily/Ribonuclease H"/>
    <property type="match status" value="1"/>
</dbReference>